<keyword evidence="1" id="KW-1133">Transmembrane helix</keyword>
<protein>
    <submittedName>
        <fullName evidence="2">Uncharacterized protein</fullName>
    </submittedName>
</protein>
<feature type="transmembrane region" description="Helical" evidence="1">
    <location>
        <begin position="37"/>
        <end position="56"/>
    </location>
</feature>
<keyword evidence="1" id="KW-0472">Membrane</keyword>
<dbReference type="Proteomes" id="UP000223738">
    <property type="component" value="Segment"/>
</dbReference>
<sequence length="69" mass="7720">MSNENKPSQAKFKAACTIGALLVILYVFFFALVNNPALIGVILILSFGLVTLYGMFQVITKFYEKKENQ</sequence>
<proteinExistence type="predicted"/>
<feature type="transmembrane region" description="Helical" evidence="1">
    <location>
        <begin position="12"/>
        <end position="31"/>
    </location>
</feature>
<organism evidence="2 3">
    <name type="scientific">Pseudomonas phage phiPMW</name>
    <dbReference type="NCBI Taxonomy" id="1815582"/>
    <lineage>
        <taxon>Viruses</taxon>
        <taxon>Duplodnaviria</taxon>
        <taxon>Heunggongvirae</taxon>
        <taxon>Uroviricota</taxon>
        <taxon>Caudoviricetes</taxon>
        <taxon>Plaisancevirus</taxon>
        <taxon>Plaisancevirus PMW</taxon>
    </lineage>
</organism>
<name>A0A1S5R1B4_9CAUD</name>
<evidence type="ECO:0000256" key="1">
    <source>
        <dbReference type="SAM" id="Phobius"/>
    </source>
</evidence>
<evidence type="ECO:0000313" key="3">
    <source>
        <dbReference type="Proteomes" id="UP000223738"/>
    </source>
</evidence>
<gene>
    <name evidence="2" type="ORF">PMW_78</name>
</gene>
<keyword evidence="1" id="KW-0812">Transmembrane</keyword>
<reference evidence="2 3" key="1">
    <citation type="submission" date="2016-03" db="EMBL/GenBank/DDBJ databases">
        <title>Characterization of pf16 and phiPMW: Two novel phages infecting Pseudomonas putida PpG1.</title>
        <authorList>
            <person name="Magill D.J."/>
            <person name="Krylov V.N."/>
            <person name="Allen C.C.R."/>
            <person name="McGrath J.W."/>
            <person name="Quinn J.P."/>
            <person name="Kulakov L.A."/>
        </authorList>
    </citation>
    <scope>NUCLEOTIDE SEQUENCE [LARGE SCALE GENOMIC DNA]</scope>
</reference>
<keyword evidence="3" id="KW-1185">Reference proteome</keyword>
<dbReference type="EMBL" id="KU862660">
    <property type="protein sequence ID" value="ANA49203.1"/>
    <property type="molecule type" value="Genomic_DNA"/>
</dbReference>
<evidence type="ECO:0000313" key="2">
    <source>
        <dbReference type="EMBL" id="ANA49203.1"/>
    </source>
</evidence>
<accession>A0A1S5R1B4</accession>